<evidence type="ECO:0000256" key="1">
    <source>
        <dbReference type="ARBA" id="ARBA00008748"/>
    </source>
</evidence>
<comment type="pathway">
    <text evidence="7">Metabolic intermediate biosynthesis; acetyl-CoA biosynthesis; acetyl-CoA from acetate: step 1/2.</text>
</comment>
<evidence type="ECO:0000256" key="2">
    <source>
        <dbReference type="ARBA" id="ARBA00022679"/>
    </source>
</evidence>
<comment type="catalytic activity">
    <reaction evidence="7">
        <text>acetate + ATP = acetyl phosphate + ADP</text>
        <dbReference type="Rhea" id="RHEA:11352"/>
        <dbReference type="ChEBI" id="CHEBI:22191"/>
        <dbReference type="ChEBI" id="CHEBI:30089"/>
        <dbReference type="ChEBI" id="CHEBI:30616"/>
        <dbReference type="ChEBI" id="CHEBI:456216"/>
        <dbReference type="EC" id="2.7.2.1"/>
    </reaction>
</comment>
<comment type="caution">
    <text evidence="9">The sequence shown here is derived from an EMBL/GenBank/DDBJ whole genome shotgun (WGS) entry which is preliminary data.</text>
</comment>
<dbReference type="PANTHER" id="PTHR21060:SF15">
    <property type="entry name" value="ACETATE KINASE-RELATED"/>
    <property type="match status" value="1"/>
</dbReference>
<feature type="site" description="Transition state stabilizer" evidence="7">
    <location>
        <position position="238"/>
    </location>
</feature>
<comment type="cofactor">
    <cofactor evidence="7">
        <name>Mg(2+)</name>
        <dbReference type="ChEBI" id="CHEBI:18420"/>
    </cofactor>
    <cofactor evidence="7">
        <name>Mn(2+)</name>
        <dbReference type="ChEBI" id="CHEBI:29035"/>
    </cofactor>
    <text evidence="7">Mg(2+). Can also accept Mn(2+).</text>
</comment>
<dbReference type="AlphaFoldDB" id="A0A6C7MCY6"/>
<accession>A0A6C7MCY6</accession>
<keyword evidence="7" id="KW-0963">Cytoplasm</keyword>
<evidence type="ECO:0000256" key="5">
    <source>
        <dbReference type="ARBA" id="ARBA00022840"/>
    </source>
</evidence>
<evidence type="ECO:0000256" key="4">
    <source>
        <dbReference type="ARBA" id="ARBA00022777"/>
    </source>
</evidence>
<keyword evidence="6 7" id="KW-0460">Magnesium</keyword>
<feature type="binding site" evidence="7">
    <location>
        <position position="14"/>
    </location>
    <ligand>
        <name>ATP</name>
        <dbReference type="ChEBI" id="CHEBI:30616"/>
    </ligand>
</feature>
<dbReference type="GO" id="GO:0006083">
    <property type="term" value="P:acetate metabolic process"/>
    <property type="evidence" value="ECO:0007669"/>
    <property type="project" value="TreeGrafter"/>
</dbReference>
<comment type="function">
    <text evidence="7">Catalyzes the formation of acetyl phosphate from acetate and ATP. Can also catalyze the reverse reaction.</text>
</comment>
<evidence type="ECO:0000313" key="9">
    <source>
        <dbReference type="EMBL" id="ECB9928307.1"/>
    </source>
</evidence>
<dbReference type="GO" id="GO:0008776">
    <property type="term" value="F:acetate kinase activity"/>
    <property type="evidence" value="ECO:0007669"/>
    <property type="project" value="UniProtKB-UniRule"/>
</dbReference>
<dbReference type="PROSITE" id="PS01075">
    <property type="entry name" value="ACETATE_KINASE_1"/>
    <property type="match status" value="1"/>
</dbReference>
<dbReference type="UniPathway" id="UPA00340">
    <property type="reaction ID" value="UER00458"/>
</dbReference>
<dbReference type="PROSITE" id="PS01076">
    <property type="entry name" value="ACETATE_KINASE_2"/>
    <property type="match status" value="1"/>
</dbReference>
<evidence type="ECO:0000256" key="7">
    <source>
        <dbReference type="HAMAP-Rule" id="MF_00020"/>
    </source>
</evidence>
<dbReference type="GO" id="GO:0005524">
    <property type="term" value="F:ATP binding"/>
    <property type="evidence" value="ECO:0007669"/>
    <property type="project" value="UniProtKB-KW"/>
</dbReference>
<dbReference type="SUPFAM" id="SSF53067">
    <property type="entry name" value="Actin-like ATPase domain"/>
    <property type="match status" value="2"/>
</dbReference>
<dbReference type="CDD" id="cd24010">
    <property type="entry name" value="ASKHA_NBD_AcK_PK"/>
    <property type="match status" value="1"/>
</dbReference>
<dbReference type="InterPro" id="IPR004372">
    <property type="entry name" value="Ac/propionate_kinase"/>
</dbReference>
<comment type="similarity">
    <text evidence="1 7 8">Belongs to the acetokinase family.</text>
</comment>
<reference evidence="9" key="1">
    <citation type="submission" date="2019-07" db="EMBL/GenBank/DDBJ databases">
        <authorList>
            <consortium name="NARMS: The National Antimicrobial Resistance Monitoring System"/>
        </authorList>
    </citation>
    <scope>NUCLEOTIDE SEQUENCE</scope>
    <source>
        <strain evidence="9">FSIS21924742</strain>
    </source>
</reference>
<dbReference type="PANTHER" id="PTHR21060">
    <property type="entry name" value="ACETATE KINASE"/>
    <property type="match status" value="1"/>
</dbReference>
<feature type="site" description="Transition state stabilizer" evidence="7">
    <location>
        <position position="177"/>
    </location>
</feature>
<keyword evidence="3 7" id="KW-0547">Nucleotide-binding</keyword>
<name>A0A6C7MCY6_CAMJU</name>
<dbReference type="NCBIfam" id="TIGR00016">
    <property type="entry name" value="ackA"/>
    <property type="match status" value="1"/>
</dbReference>
<comment type="subcellular location">
    <subcellularLocation>
        <location evidence="7">Cytoplasm</location>
    </subcellularLocation>
</comment>
<keyword evidence="5 7" id="KW-0067">ATP-binding</keyword>
<evidence type="ECO:0000256" key="8">
    <source>
        <dbReference type="RuleBase" id="RU003835"/>
    </source>
</evidence>
<gene>
    <name evidence="7" type="primary">ackA</name>
    <name evidence="9" type="ORF">FLR47_08035</name>
</gene>
<evidence type="ECO:0000256" key="3">
    <source>
        <dbReference type="ARBA" id="ARBA00022741"/>
    </source>
</evidence>
<dbReference type="Pfam" id="PF00871">
    <property type="entry name" value="Acetate_kinase"/>
    <property type="match status" value="1"/>
</dbReference>
<feature type="binding site" evidence="7">
    <location>
        <position position="88"/>
    </location>
    <ligand>
        <name>substrate</name>
    </ligand>
</feature>
<organism evidence="9">
    <name type="scientific">Campylobacter jejuni</name>
    <dbReference type="NCBI Taxonomy" id="197"/>
    <lineage>
        <taxon>Bacteria</taxon>
        <taxon>Pseudomonadati</taxon>
        <taxon>Campylobacterota</taxon>
        <taxon>Epsilonproteobacteria</taxon>
        <taxon>Campylobacterales</taxon>
        <taxon>Campylobacteraceae</taxon>
        <taxon>Campylobacter</taxon>
    </lineage>
</organism>
<dbReference type="Gene3D" id="3.30.420.40">
    <property type="match status" value="2"/>
</dbReference>
<dbReference type="GO" id="GO:0006085">
    <property type="term" value="P:acetyl-CoA biosynthetic process"/>
    <property type="evidence" value="ECO:0007669"/>
    <property type="project" value="UniProtKB-UniRule"/>
</dbReference>
<keyword evidence="2 7" id="KW-0808">Transferase</keyword>
<sequence>MKILVLNSGSSSIKFKFFDNKIVKASGLVEKIGEQNSKVVLKNTLNNESFERELTINNHEEGLSIVNELFKESGILADLNALDGCGHRIVHGGRNLSEHCLVDDYVLKEIDRVSIFAPLHNPAHLAGIKTMIKAAPSVANAAIFDTAFHRTIPDFAYMYALPYDFYDKHNIRRYGFHGTSHAYVSSRAAKFLQKDQNELNVISAHLGNGASVCAIEKGKSMDTSMGFTPLEGLIMGTRCGDIDPAILPFISHLKGLTIEEIDTLMNKKSGVYGICGYNDFRDIEREIEQGNDKARLALDMFCYRLVKYIGAYFAILPKTDAIIFTGGIGENDSLVRQKVCERLVHLGIELDFELNKQRISGERMINHVNSKVKVLVIPTDEELEIARITEELIGKIKF</sequence>
<feature type="binding site" evidence="7">
    <location>
        <begin position="205"/>
        <end position="209"/>
    </location>
    <ligand>
        <name>ATP</name>
        <dbReference type="ChEBI" id="CHEBI:30616"/>
    </ligand>
</feature>
<dbReference type="InterPro" id="IPR000890">
    <property type="entry name" value="Aliphatic_acid_kin_short-chain"/>
</dbReference>
<dbReference type="PRINTS" id="PR00471">
    <property type="entry name" value="ACETATEKNASE"/>
</dbReference>
<evidence type="ECO:0000256" key="6">
    <source>
        <dbReference type="ARBA" id="ARBA00022842"/>
    </source>
</evidence>
<comment type="subunit">
    <text evidence="7">Homodimer.</text>
</comment>
<keyword evidence="4 7" id="KW-0418">Kinase</keyword>
<feature type="binding site" evidence="7">
    <location>
        <begin position="279"/>
        <end position="281"/>
    </location>
    <ligand>
        <name>ATP</name>
        <dbReference type="ChEBI" id="CHEBI:30616"/>
    </ligand>
</feature>
<dbReference type="GO" id="GO:0000287">
    <property type="term" value="F:magnesium ion binding"/>
    <property type="evidence" value="ECO:0007669"/>
    <property type="project" value="UniProtKB-UniRule"/>
</dbReference>
<feature type="binding site" evidence="7">
    <location>
        <begin position="327"/>
        <end position="331"/>
    </location>
    <ligand>
        <name>ATP</name>
        <dbReference type="ChEBI" id="CHEBI:30616"/>
    </ligand>
</feature>
<dbReference type="GO" id="GO:0005737">
    <property type="term" value="C:cytoplasm"/>
    <property type="evidence" value="ECO:0007669"/>
    <property type="project" value="UniProtKB-SubCell"/>
</dbReference>
<keyword evidence="7" id="KW-0479">Metal-binding</keyword>
<feature type="binding site" evidence="7">
    <location>
        <position position="7"/>
    </location>
    <ligand>
        <name>Mg(2+)</name>
        <dbReference type="ChEBI" id="CHEBI:18420"/>
    </ligand>
</feature>
<dbReference type="InterPro" id="IPR023865">
    <property type="entry name" value="Aliphatic_acid_kinase_CS"/>
</dbReference>
<feature type="binding site" evidence="7">
    <location>
        <position position="381"/>
    </location>
    <ligand>
        <name>Mg(2+)</name>
        <dbReference type="ChEBI" id="CHEBI:18420"/>
    </ligand>
</feature>
<dbReference type="PIRSF" id="PIRSF000722">
    <property type="entry name" value="Acetate_prop_kin"/>
    <property type="match status" value="1"/>
</dbReference>
<protein>
    <recommendedName>
        <fullName evidence="7">Acetate kinase</fullName>
        <ecNumber evidence="7">2.7.2.1</ecNumber>
    </recommendedName>
    <alternativeName>
        <fullName evidence="7">Acetokinase</fullName>
    </alternativeName>
</protein>
<feature type="active site" description="Proton donor/acceptor" evidence="7">
    <location>
        <position position="145"/>
    </location>
</feature>
<dbReference type="EMBL" id="AAHZLZ010000053">
    <property type="protein sequence ID" value="ECB9928307.1"/>
    <property type="molecule type" value="Genomic_DNA"/>
</dbReference>
<dbReference type="EC" id="2.7.2.1" evidence="7"/>
<proteinExistence type="inferred from homology"/>
<dbReference type="HAMAP" id="MF_00020">
    <property type="entry name" value="Acetate_kinase"/>
    <property type="match status" value="1"/>
</dbReference>
<dbReference type="InterPro" id="IPR043129">
    <property type="entry name" value="ATPase_NBD"/>
</dbReference>